<dbReference type="SUPFAM" id="SSF47336">
    <property type="entry name" value="ACP-like"/>
    <property type="match status" value="2"/>
</dbReference>
<dbReference type="InterPro" id="IPR009081">
    <property type="entry name" value="PP-bd_ACP"/>
</dbReference>
<dbReference type="Pfam" id="PF16073">
    <property type="entry name" value="SAT"/>
    <property type="match status" value="1"/>
</dbReference>
<dbReference type="InterPro" id="IPR016036">
    <property type="entry name" value="Malonyl_transacylase_ACP-bd"/>
</dbReference>
<dbReference type="Gene3D" id="3.40.47.10">
    <property type="match status" value="1"/>
</dbReference>
<evidence type="ECO:0000256" key="5">
    <source>
        <dbReference type="SAM" id="MobiDB-lite"/>
    </source>
</evidence>
<proteinExistence type="predicted"/>
<dbReference type="SUPFAM" id="SSF55048">
    <property type="entry name" value="Probable ACP-binding domain of malonyl-CoA ACP transacylase"/>
    <property type="match status" value="1"/>
</dbReference>
<evidence type="ECO:0000313" key="9">
    <source>
        <dbReference type="EMBL" id="KAG0644935.1"/>
    </source>
</evidence>
<feature type="domain" description="Ketosynthase family 3 (KS3)" evidence="7">
    <location>
        <begin position="359"/>
        <end position="791"/>
    </location>
</feature>
<dbReference type="SUPFAM" id="SSF52151">
    <property type="entry name" value="FabD/lysophospholipase-like"/>
    <property type="match status" value="1"/>
</dbReference>
<dbReference type="InterPro" id="IPR020841">
    <property type="entry name" value="PKS_Beta-ketoAc_synthase_dom"/>
</dbReference>
<feature type="region of interest" description="N-terminal hotdog fold" evidence="4">
    <location>
        <begin position="1311"/>
        <end position="1447"/>
    </location>
</feature>
<feature type="region of interest" description="Disordered" evidence="5">
    <location>
        <begin position="1266"/>
        <end position="1285"/>
    </location>
</feature>
<dbReference type="InterPro" id="IPR001031">
    <property type="entry name" value="Thioesterase"/>
</dbReference>
<dbReference type="InterPro" id="IPR042104">
    <property type="entry name" value="PKS_dehydratase_sf"/>
</dbReference>
<evidence type="ECO:0000259" key="7">
    <source>
        <dbReference type="PROSITE" id="PS52004"/>
    </source>
</evidence>
<dbReference type="SMART" id="SM00825">
    <property type="entry name" value="PKS_KS"/>
    <property type="match status" value="1"/>
</dbReference>
<accession>A0A9P6SMA4</accession>
<dbReference type="InterPro" id="IPR014043">
    <property type="entry name" value="Acyl_transferase_dom"/>
</dbReference>
<dbReference type="PROSITE" id="PS50075">
    <property type="entry name" value="CARRIER"/>
    <property type="match status" value="2"/>
</dbReference>
<evidence type="ECO:0000259" key="8">
    <source>
        <dbReference type="PROSITE" id="PS52019"/>
    </source>
</evidence>
<dbReference type="Gene3D" id="3.40.366.10">
    <property type="entry name" value="Malonyl-Coenzyme A Acyl Carrier Protein, domain 2"/>
    <property type="match status" value="2"/>
</dbReference>
<evidence type="ECO:0000256" key="1">
    <source>
        <dbReference type="ARBA" id="ARBA00022450"/>
    </source>
</evidence>
<evidence type="ECO:0000313" key="10">
    <source>
        <dbReference type="Proteomes" id="UP000785200"/>
    </source>
</evidence>
<dbReference type="EMBL" id="VNKQ01000021">
    <property type="protein sequence ID" value="KAG0644935.1"/>
    <property type="molecule type" value="Genomic_DNA"/>
</dbReference>
<dbReference type="Proteomes" id="UP000785200">
    <property type="component" value="Unassembled WGS sequence"/>
</dbReference>
<dbReference type="NCBIfam" id="TIGR04532">
    <property type="entry name" value="PT_fungal_PKS"/>
    <property type="match status" value="1"/>
</dbReference>
<dbReference type="FunFam" id="1.10.1200.10:FF:000011">
    <property type="entry name" value="Sterigmatocystin biosynthesis polyketide synthase"/>
    <property type="match status" value="2"/>
</dbReference>
<dbReference type="InterPro" id="IPR049551">
    <property type="entry name" value="PKS_DH_C"/>
</dbReference>
<evidence type="ECO:0000256" key="2">
    <source>
        <dbReference type="ARBA" id="ARBA00022553"/>
    </source>
</evidence>
<sequence>MASSEPVTVMQAFIFGDQTCGFIPSLRQLLACKNKPILDAFLQQAHSVIRAEMNVSLQAKERNAARTASLVDLLQKYTQGSLSPAFQMVLHCITQLGSFISHHEEPGTPFPNPSETYVLGLCTGSLAAVATVRVAFRAGVTTVRVRDEIAIQNEDGKGEWSAVFFKLDHIQASVAIKDFCASKNLPNTSRPWIGAFDGKNTTISAPPEILKQLREDSALSTLKSKAIPIFVPSHGRHIFSTADVDSILETTTESRFEAMSAFFPIVFGAKGESCYTGSLLSLLRRALTEGLMESIRWDLVCKNFSEIVRSREGNEVTIIPIATNVEQSLALALKDLIKVTIKKPKVSDCAPAHSTLPGKSKFAIVGMSGRFPESQTPEAFWDLLYQGLDVCKEVPIGRWDIKTHVDPTGKAKEKSQTPWGCWLDFCHEFDPRFFKISPREAMQMDPASRMALMCTYEAMEGAGLVPNTTPSTQNDRIGVFHGVTSNDYMETCSTQEIDAYSIVGGNRGFIPGRINFCFEFAGPSYTNDTACSSSLAAIHLACNSLWRGDCDTAVAGGTNMIFNPDGHAGLDKGFFLSSTGNCKAFDDAADGYCRAEGVATVIIKRLEDALAENDPILAVILDTKTNHSAMSESMTRPHLGAQVDNMTSVLNAANVDPTELSYIEMHGTGTQVGDAVEMESVLAVFAPNEDFRGPEKPLYVGSVKANVGHGEGVSGITSLAKILLMVKHNTIPPHCGIKPGSKINHKYPDLNARNVHIAFKPTAWTRDVEPRKFLINNFSAAGGNTALLMEDAPIRVPVTGSDARNSHIIAISGHAAVSVKKNLQRLLAYVTEEESNGLSLSQLSWTTTARRTHYLFRVSITGSNITEIKQSLQDAIARGAGSTRPKSKPDVLFAFTGQGAQFMGMGKQLFEEFPRFQADLRHFDQLAQNLGFPSFVEVFTTSHGDIEKYSPVVVQLSTISLQIALARLMISFGVSPGNVVGHSLGEYAALHIAGVLSISETLFLVGKRAELLVENCQRGTHSMLAIKASQEKVIALLGGNSYDIACVNGPEDTVIAADTLEIDSAKAILGANGVKSMLVKVPYAFHSAQVEPILQGFKAVANSTTFRKPNIGILSPLLGDLIREAGIVDSAYLLRHCRETVNMAEVLRNAHQSKYITDKTVTIEIGPHSTVSGMIKATLGQQMQTQPIVQRGKDVWTNLTSALSSLYTAGHDINWVEYHAPFAAAHTVLELPTYGWDLKEYSIPYRNDWLIHKGEHATGLLKQSEPIVPTSGTKKPVTVPKPTPVSTAATTPELLLPLLASVSKPETTSIHKLLEEDYTASGANLVFETDLSHPEANGISRGHIVDNIPFVVPAFFSDMATVIGKYLVQRLALRSSVIVDICNLTADKVLIPGPGSAPQLLRTAVKLEWAPGAAKAVQSALCNFYSKRGRKTAEHVKCLIRFSDKTRLQALQLQVPGIVKKIQRLRGGGDSGDFLKYNKTSGYKLMKEVATFHPDYKLLDEVILDEATLEACCTMSFGSVTPGGNYAAHPAYIDAITQLGGFAVNASDLVDLATHVFIGHGWDSIQIYEEMKTDRKYDTYVQMQRHGEDFFRGDTIVLDGTTIVASFSGVTVSKVSRRTHQLVMSAFVNKAAQKTGTSPKDTAGEKPTKATLKASLPAPVTAPKSQVPQVAPVPSVSLPEREKSIAQVTPKVPKTPTDAKQFNAALALVAEESGIALEELTDDTNFADIGVDSLLSMVIGSRFREDLNMELDAEFSLFVACPTVKLLRSFIQELSGQGEQEEIPDKVHEKEALPEVNTTEEIVPSPVQTIPLSQKILKNNVEEKSGPAKKVPVATDRRTTSAPPDSEVFLAAREIVAEESGIAVSELTDDCNFADIGVDSLLSMVIGSRFRDEMGLDLDPEFSIFVNCPTIGDLRSFLAATIAGQDTGASSSSDGEVVSSTPMTAATESDEWLDVKVDICKPATSVIMQGVPKTAAKTLFLLPDGSGSASSYVSVPRLKGDIAIIGINCPYVRTPNEMSCTPHVLLDSYCNEIRRRQPQGPYHFGGWSSGGAFAFGCAERMLSRGEEVHSLIIIDSPLPHEMEELPAAFYEHVGELGLYGQDTPPPYLIPHFMRTVETMAGYKAKPLQTRSMPKVGILWACEVVMAEEDAPGIKKTHFMTRRRSNFGPDGWDTVLPGANIVVERAVGANHFTMMQKGHVQNVSALIEKIMA</sequence>
<dbReference type="CDD" id="cd00833">
    <property type="entry name" value="PKS"/>
    <property type="match status" value="1"/>
</dbReference>
<name>A0A9P6SMA4_9HELO</name>
<dbReference type="PANTHER" id="PTHR43775">
    <property type="entry name" value="FATTY ACID SYNTHASE"/>
    <property type="match status" value="1"/>
</dbReference>
<dbReference type="InterPro" id="IPR016035">
    <property type="entry name" value="Acyl_Trfase/lysoPLipase"/>
</dbReference>
<dbReference type="Pfam" id="PF00975">
    <property type="entry name" value="Thioesterase"/>
    <property type="match status" value="1"/>
</dbReference>
<dbReference type="InterPro" id="IPR016039">
    <property type="entry name" value="Thiolase-like"/>
</dbReference>
<feature type="domain" description="Carrier" evidence="6">
    <location>
        <begin position="1843"/>
        <end position="1922"/>
    </location>
</feature>
<dbReference type="InterPro" id="IPR030918">
    <property type="entry name" value="PT_fungal_PKS"/>
</dbReference>
<dbReference type="InterPro" id="IPR029058">
    <property type="entry name" value="AB_hydrolase_fold"/>
</dbReference>
<dbReference type="InterPro" id="IPR001227">
    <property type="entry name" value="Ac_transferase_dom_sf"/>
</dbReference>
<dbReference type="GO" id="GO:0031177">
    <property type="term" value="F:phosphopantetheine binding"/>
    <property type="evidence" value="ECO:0007669"/>
    <property type="project" value="InterPro"/>
</dbReference>
<dbReference type="Pfam" id="PF14765">
    <property type="entry name" value="PS-DH"/>
    <property type="match status" value="1"/>
</dbReference>
<feature type="active site" description="Proton acceptor; for dehydratase activity" evidence="4">
    <location>
        <position position="1343"/>
    </location>
</feature>
<dbReference type="Pfam" id="PF00550">
    <property type="entry name" value="PP-binding"/>
    <property type="match status" value="2"/>
</dbReference>
<dbReference type="Pfam" id="PF00109">
    <property type="entry name" value="ketoacyl-synt"/>
    <property type="match status" value="1"/>
</dbReference>
<dbReference type="InterPro" id="IPR014030">
    <property type="entry name" value="Ketoacyl_synth_N"/>
</dbReference>
<keyword evidence="1" id="KW-0596">Phosphopantetheine</keyword>
<dbReference type="GO" id="GO:0004312">
    <property type="term" value="F:fatty acid synthase activity"/>
    <property type="evidence" value="ECO:0007669"/>
    <property type="project" value="TreeGrafter"/>
</dbReference>
<dbReference type="Gene3D" id="3.40.50.1820">
    <property type="entry name" value="alpha/beta hydrolase"/>
    <property type="match status" value="1"/>
</dbReference>
<dbReference type="SUPFAM" id="SSF53474">
    <property type="entry name" value="alpha/beta-Hydrolases"/>
    <property type="match status" value="1"/>
</dbReference>
<keyword evidence="2" id="KW-0597">Phosphoprotein</keyword>
<dbReference type="Pfam" id="PF02801">
    <property type="entry name" value="Ketoacyl-synt_C"/>
    <property type="match status" value="1"/>
</dbReference>
<feature type="active site" description="Proton donor; for dehydratase activity" evidence="4">
    <location>
        <position position="1534"/>
    </location>
</feature>
<feature type="domain" description="PKS/mFAS DH" evidence="8">
    <location>
        <begin position="1311"/>
        <end position="1621"/>
    </location>
</feature>
<dbReference type="PROSITE" id="PS52004">
    <property type="entry name" value="KS3_2"/>
    <property type="match status" value="1"/>
</dbReference>
<dbReference type="InterPro" id="IPR032088">
    <property type="entry name" value="SAT"/>
</dbReference>
<protein>
    <submittedName>
        <fullName evidence="9">Polyketide synthase</fullName>
    </submittedName>
</protein>
<dbReference type="Pfam" id="PF00698">
    <property type="entry name" value="Acyl_transf_1"/>
    <property type="match status" value="1"/>
</dbReference>
<keyword evidence="3" id="KW-0808">Transferase</keyword>
<feature type="region of interest" description="C-terminal hotdog fold" evidence="4">
    <location>
        <begin position="1473"/>
        <end position="1621"/>
    </location>
</feature>
<evidence type="ECO:0000256" key="4">
    <source>
        <dbReference type="PROSITE-ProRule" id="PRU01363"/>
    </source>
</evidence>
<dbReference type="InterPro" id="IPR050091">
    <property type="entry name" value="PKS_NRPS_Biosynth_Enz"/>
</dbReference>
<feature type="domain" description="Carrier" evidence="6">
    <location>
        <begin position="1699"/>
        <end position="1775"/>
    </location>
</feature>
<dbReference type="InterPro" id="IPR014031">
    <property type="entry name" value="Ketoacyl_synth_C"/>
</dbReference>
<keyword evidence="10" id="KW-1185">Reference proteome</keyword>
<dbReference type="Gene3D" id="3.10.129.110">
    <property type="entry name" value="Polyketide synthase dehydratase"/>
    <property type="match status" value="1"/>
</dbReference>
<dbReference type="FunFam" id="3.40.50.1820:FF:000116">
    <property type="entry name" value="Sterigmatocystin biosynthesis polyketide synthase"/>
    <property type="match status" value="1"/>
</dbReference>
<feature type="compositionally biased region" description="Low complexity" evidence="5">
    <location>
        <begin position="1268"/>
        <end position="1285"/>
    </location>
</feature>
<dbReference type="PROSITE" id="PS52019">
    <property type="entry name" value="PKS_MFAS_DH"/>
    <property type="match status" value="1"/>
</dbReference>
<dbReference type="InterPro" id="IPR036736">
    <property type="entry name" value="ACP-like_sf"/>
</dbReference>
<comment type="caution">
    <text evidence="9">The sequence shown here is derived from an EMBL/GenBank/DDBJ whole genome shotgun (WGS) entry which is preliminary data.</text>
</comment>
<dbReference type="OrthoDB" id="329835at2759"/>
<dbReference type="SMART" id="SM00827">
    <property type="entry name" value="PKS_AT"/>
    <property type="match status" value="1"/>
</dbReference>
<dbReference type="InterPro" id="IPR020806">
    <property type="entry name" value="PKS_PP-bd"/>
</dbReference>
<dbReference type="Gene3D" id="3.30.70.3290">
    <property type="match status" value="1"/>
</dbReference>
<dbReference type="SMART" id="SM00823">
    <property type="entry name" value="PKS_PP"/>
    <property type="match status" value="2"/>
</dbReference>
<dbReference type="SUPFAM" id="SSF53901">
    <property type="entry name" value="Thiolase-like"/>
    <property type="match status" value="1"/>
</dbReference>
<dbReference type="Gene3D" id="1.10.1200.10">
    <property type="entry name" value="ACP-like"/>
    <property type="match status" value="2"/>
</dbReference>
<dbReference type="GO" id="GO:0044550">
    <property type="term" value="P:secondary metabolite biosynthetic process"/>
    <property type="evidence" value="ECO:0007669"/>
    <property type="project" value="UniProtKB-ARBA"/>
</dbReference>
<reference evidence="9" key="1">
    <citation type="submission" date="2019-07" db="EMBL/GenBank/DDBJ databases">
        <title>Hyphodiscus hymeniophilus genome sequencing and assembly.</title>
        <authorList>
            <person name="Kramer G."/>
            <person name="Nodwell J."/>
        </authorList>
    </citation>
    <scope>NUCLEOTIDE SEQUENCE</scope>
    <source>
        <strain evidence="9">ATCC 34498</strain>
    </source>
</reference>
<evidence type="ECO:0000259" key="6">
    <source>
        <dbReference type="PROSITE" id="PS50075"/>
    </source>
</evidence>
<dbReference type="PANTHER" id="PTHR43775:SF40">
    <property type="entry name" value="NORSOLORINIC ACID SYNTHASE STCA"/>
    <property type="match status" value="1"/>
</dbReference>
<dbReference type="GO" id="GO:0006633">
    <property type="term" value="P:fatty acid biosynthetic process"/>
    <property type="evidence" value="ECO:0007669"/>
    <property type="project" value="TreeGrafter"/>
</dbReference>
<evidence type="ECO:0000256" key="3">
    <source>
        <dbReference type="ARBA" id="ARBA00022679"/>
    </source>
</evidence>
<dbReference type="InterPro" id="IPR049900">
    <property type="entry name" value="PKS_mFAS_DH"/>
</dbReference>
<organism evidence="9 10">
    <name type="scientific">Hyphodiscus hymeniophilus</name>
    <dbReference type="NCBI Taxonomy" id="353542"/>
    <lineage>
        <taxon>Eukaryota</taxon>
        <taxon>Fungi</taxon>
        <taxon>Dikarya</taxon>
        <taxon>Ascomycota</taxon>
        <taxon>Pezizomycotina</taxon>
        <taxon>Leotiomycetes</taxon>
        <taxon>Helotiales</taxon>
        <taxon>Hyphodiscaceae</taxon>
        <taxon>Hyphodiscus</taxon>
    </lineage>
</organism>
<gene>
    <name evidence="9" type="ORF">D0Z07_9324</name>
</gene>